<reference evidence="2 3" key="1">
    <citation type="submission" date="2024-06" db="EMBL/GenBank/DDBJ databases">
        <title>The Natural Products Discovery Center: Release of the First 8490 Sequenced Strains for Exploring Actinobacteria Biosynthetic Diversity.</title>
        <authorList>
            <person name="Kalkreuter E."/>
            <person name="Kautsar S.A."/>
            <person name="Yang D."/>
            <person name="Bader C.D."/>
            <person name="Teijaro C.N."/>
            <person name="Fluegel L."/>
            <person name="Davis C.M."/>
            <person name="Simpson J.R."/>
            <person name="Lauterbach L."/>
            <person name="Steele A.D."/>
            <person name="Gui C."/>
            <person name="Meng S."/>
            <person name="Li G."/>
            <person name="Viehrig K."/>
            <person name="Ye F."/>
            <person name="Su P."/>
            <person name="Kiefer A.F."/>
            <person name="Nichols A."/>
            <person name="Cepeda A.J."/>
            <person name="Yan W."/>
            <person name="Fan B."/>
            <person name="Jiang Y."/>
            <person name="Adhikari A."/>
            <person name="Zheng C.-J."/>
            <person name="Schuster L."/>
            <person name="Cowan T.M."/>
            <person name="Smanski M.J."/>
            <person name="Chevrette M.G."/>
            <person name="De Carvalho L.P.S."/>
            <person name="Shen B."/>
        </authorList>
    </citation>
    <scope>NUCLEOTIDE SEQUENCE [LARGE SCALE GENOMIC DNA]</scope>
    <source>
        <strain evidence="2 3">NPDC000634</strain>
    </source>
</reference>
<feature type="compositionally biased region" description="Basic and acidic residues" evidence="1">
    <location>
        <begin position="117"/>
        <end position="127"/>
    </location>
</feature>
<dbReference type="RefSeq" id="WP_143668171.1">
    <property type="nucleotide sequence ID" value="NZ_MUBM01000268.1"/>
</dbReference>
<accession>A0ABV1WDQ0</accession>
<evidence type="ECO:0000313" key="3">
    <source>
        <dbReference type="Proteomes" id="UP001458415"/>
    </source>
</evidence>
<evidence type="ECO:0000313" key="2">
    <source>
        <dbReference type="EMBL" id="MER6982339.1"/>
    </source>
</evidence>
<keyword evidence="3" id="KW-1185">Reference proteome</keyword>
<feature type="region of interest" description="Disordered" evidence="1">
    <location>
        <begin position="100"/>
        <end position="127"/>
    </location>
</feature>
<gene>
    <name evidence="2" type="ORF">ABT317_36570</name>
</gene>
<dbReference type="Proteomes" id="UP001458415">
    <property type="component" value="Unassembled WGS sequence"/>
</dbReference>
<evidence type="ECO:0000256" key="1">
    <source>
        <dbReference type="SAM" id="MobiDB-lite"/>
    </source>
</evidence>
<name>A0ABV1WDQ0_9ACTN</name>
<sequence length="127" mass="13544">MGKSTDACPGVMRDVTDEQKCKAVGVLVELAGRYAEGDPDASVDWMEWLARVGAVSFEAAGHGQAESRVIATVVRELAPNPENAQRGKFAAGLLEAARAAGWSDDENEPVIPRFPHPRREDEAGGAQ</sequence>
<dbReference type="EMBL" id="JBEPCU010001001">
    <property type="protein sequence ID" value="MER6982339.1"/>
    <property type="molecule type" value="Genomic_DNA"/>
</dbReference>
<protein>
    <submittedName>
        <fullName evidence="2">Uncharacterized protein</fullName>
    </submittedName>
</protein>
<proteinExistence type="predicted"/>
<organism evidence="2 3">
    <name type="scientific">Streptomyces carpinensis</name>
    <dbReference type="NCBI Taxonomy" id="66369"/>
    <lineage>
        <taxon>Bacteria</taxon>
        <taxon>Bacillati</taxon>
        <taxon>Actinomycetota</taxon>
        <taxon>Actinomycetes</taxon>
        <taxon>Kitasatosporales</taxon>
        <taxon>Streptomycetaceae</taxon>
        <taxon>Streptomyces</taxon>
    </lineage>
</organism>
<comment type="caution">
    <text evidence="2">The sequence shown here is derived from an EMBL/GenBank/DDBJ whole genome shotgun (WGS) entry which is preliminary data.</text>
</comment>